<evidence type="ECO:0000313" key="5">
    <source>
        <dbReference type="EMBL" id="CAF0817525.1"/>
    </source>
</evidence>
<evidence type="ECO:0000313" key="6">
    <source>
        <dbReference type="Proteomes" id="UP000663882"/>
    </source>
</evidence>
<organism evidence="5 6">
    <name type="scientific">Rotaria sordida</name>
    <dbReference type="NCBI Taxonomy" id="392033"/>
    <lineage>
        <taxon>Eukaryota</taxon>
        <taxon>Metazoa</taxon>
        <taxon>Spiralia</taxon>
        <taxon>Gnathifera</taxon>
        <taxon>Rotifera</taxon>
        <taxon>Eurotatoria</taxon>
        <taxon>Bdelloidea</taxon>
        <taxon>Philodinida</taxon>
        <taxon>Philodinidae</taxon>
        <taxon>Rotaria</taxon>
    </lineage>
</organism>
<sequence length="514" mass="60369">MVDDNILEATIHLEVISHDDDDDDDDNRNTPTRGQIHDIILNRVQTSPLTRSRSPFTVSSQSSSRNIMTTPNSTQLMDENRFLNDELNRVETILNLTRTEKDELSIRYNALSDRLEESLRAQGIDISSDSNNGEPERRILVQQNIDLRRKLEEEHQNYKRKLSNYQEGQLKQAQLVQKLQQKVLQYKNRCSELELLMEQHKNGMERIRLTSASNATSSSIYELRTTQTNDEENIAIITLEEEKHKSANLMQLNTMLREQLDQAHLTNQQLNDDLRRTIVELQKLRENFTQQTHDWKQEERVFNQFYNKEHNFMYELWRDIVSFRKQFIELKGSTERDLTRVRNDLAQTERSLTSACFGFLTVAKTAETQGQATSERERHDRTSLESQIRDKTREISDLQQRLQEISLLNEKLRFQLAEKDGTIMTLTRANQIQHQATEGTSSALETRTREINTDTERLHQRLRDIAQTVLNDDDDQFDGNDFGRTSPRRLSPLRGADRFDSPERNYSREHFDRL</sequence>
<comment type="caution">
    <text evidence="5">The sequence shown here is derived from an EMBL/GenBank/DDBJ whole genome shotgun (WGS) entry which is preliminary data.</text>
</comment>
<name>A0A813TPP8_9BILA</name>
<dbReference type="OrthoDB" id="3549872at2759"/>
<dbReference type="InterPro" id="IPR055167">
    <property type="entry name" value="Rootletin-like_CC"/>
</dbReference>
<feature type="compositionally biased region" description="Basic and acidic residues" evidence="3">
    <location>
        <begin position="495"/>
        <end position="514"/>
    </location>
</feature>
<feature type="region of interest" description="Disordered" evidence="3">
    <location>
        <begin position="49"/>
        <end position="71"/>
    </location>
</feature>
<feature type="coiled-coil region" evidence="2">
    <location>
        <begin position="253"/>
        <end position="291"/>
    </location>
</feature>
<evidence type="ECO:0000256" key="2">
    <source>
        <dbReference type="SAM" id="Coils"/>
    </source>
</evidence>
<dbReference type="Proteomes" id="UP000663882">
    <property type="component" value="Unassembled WGS sequence"/>
</dbReference>
<dbReference type="EMBL" id="CAJNOO010000127">
    <property type="protein sequence ID" value="CAF0817525.1"/>
    <property type="molecule type" value="Genomic_DNA"/>
</dbReference>
<evidence type="ECO:0000256" key="1">
    <source>
        <dbReference type="ARBA" id="ARBA00023054"/>
    </source>
</evidence>
<gene>
    <name evidence="5" type="ORF">RFH988_LOCUS4764</name>
</gene>
<keyword evidence="1 2" id="KW-0175">Coiled coil</keyword>
<feature type="region of interest" description="Disordered" evidence="3">
    <location>
        <begin position="470"/>
        <end position="514"/>
    </location>
</feature>
<dbReference type="Pfam" id="PF15035">
    <property type="entry name" value="Rootletin"/>
    <property type="match status" value="1"/>
</dbReference>
<feature type="domain" description="Rootletin-like coiled-coil" evidence="4">
    <location>
        <begin position="159"/>
        <end position="348"/>
    </location>
</feature>
<feature type="coiled-coil region" evidence="2">
    <location>
        <begin position="101"/>
        <end position="196"/>
    </location>
</feature>
<proteinExistence type="predicted"/>
<feature type="coiled-coil region" evidence="2">
    <location>
        <begin position="381"/>
        <end position="415"/>
    </location>
</feature>
<protein>
    <recommendedName>
        <fullName evidence="4">Rootletin-like coiled-coil domain-containing protein</fullName>
    </recommendedName>
</protein>
<dbReference type="AlphaFoldDB" id="A0A813TPP8"/>
<accession>A0A813TPP8</accession>
<evidence type="ECO:0000259" key="4">
    <source>
        <dbReference type="Pfam" id="PF15035"/>
    </source>
</evidence>
<reference evidence="5" key="1">
    <citation type="submission" date="2021-02" db="EMBL/GenBank/DDBJ databases">
        <authorList>
            <person name="Nowell W R."/>
        </authorList>
    </citation>
    <scope>NUCLEOTIDE SEQUENCE</scope>
</reference>
<evidence type="ECO:0000256" key="3">
    <source>
        <dbReference type="SAM" id="MobiDB-lite"/>
    </source>
</evidence>